<dbReference type="GO" id="GO:0009279">
    <property type="term" value="C:cell outer membrane"/>
    <property type="evidence" value="ECO:0007669"/>
    <property type="project" value="UniProtKB-SubCell"/>
</dbReference>
<evidence type="ECO:0000256" key="6">
    <source>
        <dbReference type="ARBA" id="ARBA00022692"/>
    </source>
</evidence>
<dbReference type="EMBL" id="UGUA01000002">
    <property type="protein sequence ID" value="SUC34153.1"/>
    <property type="molecule type" value="Genomic_DNA"/>
</dbReference>
<evidence type="ECO:0000256" key="5">
    <source>
        <dbReference type="ARBA" id="ARBA00022558"/>
    </source>
</evidence>
<dbReference type="PANTHER" id="PTHR30451">
    <property type="entry name" value="OUTER MEMBRANE USHER PROTEIN"/>
    <property type="match status" value="1"/>
</dbReference>
<dbReference type="OrthoDB" id="6554712at2"/>
<comment type="similarity">
    <text evidence="2 10">Belongs to the fimbrial export usher family.</text>
</comment>
<evidence type="ECO:0000259" key="12">
    <source>
        <dbReference type="Pfam" id="PF13953"/>
    </source>
</evidence>
<dbReference type="Proteomes" id="UP000255129">
    <property type="component" value="Unassembled WGS sequence"/>
</dbReference>
<dbReference type="Gene3D" id="2.60.40.2610">
    <property type="entry name" value="Outer membrane usher protein FimD, plug domain"/>
    <property type="match status" value="1"/>
</dbReference>
<dbReference type="Gene3D" id="2.60.40.2070">
    <property type="match status" value="1"/>
</dbReference>
<evidence type="ECO:0000256" key="2">
    <source>
        <dbReference type="ARBA" id="ARBA00008064"/>
    </source>
</evidence>
<proteinExistence type="inferred from homology"/>
<evidence type="ECO:0000259" key="13">
    <source>
        <dbReference type="Pfam" id="PF13954"/>
    </source>
</evidence>
<dbReference type="Pfam" id="PF13953">
    <property type="entry name" value="PapC_C"/>
    <property type="match status" value="1"/>
</dbReference>
<accession>A0A379G0K6</accession>
<evidence type="ECO:0000256" key="1">
    <source>
        <dbReference type="ARBA" id="ARBA00004571"/>
    </source>
</evidence>
<dbReference type="Gene3D" id="3.10.20.410">
    <property type="match status" value="1"/>
</dbReference>
<evidence type="ECO:0000256" key="7">
    <source>
        <dbReference type="ARBA" id="ARBA00022729"/>
    </source>
</evidence>
<dbReference type="InterPro" id="IPR000015">
    <property type="entry name" value="Fimb_usher"/>
</dbReference>
<dbReference type="InterPro" id="IPR018030">
    <property type="entry name" value="Fimbrial_membr_usher_CS"/>
</dbReference>
<dbReference type="GO" id="GO:0015473">
    <property type="term" value="F:fimbrial usher porin activity"/>
    <property type="evidence" value="ECO:0007669"/>
    <property type="project" value="InterPro"/>
</dbReference>
<evidence type="ECO:0000313" key="14">
    <source>
        <dbReference type="EMBL" id="SUC34153.1"/>
    </source>
</evidence>
<dbReference type="PROSITE" id="PS01151">
    <property type="entry name" value="FIMBRIAL_USHER"/>
    <property type="match status" value="1"/>
</dbReference>
<evidence type="ECO:0000313" key="15">
    <source>
        <dbReference type="Proteomes" id="UP000255129"/>
    </source>
</evidence>
<dbReference type="PANTHER" id="PTHR30451:SF21">
    <property type="entry name" value="FIMBRIAL USHER DOMAIN-CONTAINING PROTEIN YDET-RELATED"/>
    <property type="match status" value="1"/>
</dbReference>
<dbReference type="RefSeq" id="WP_112835959.1">
    <property type="nucleotide sequence ID" value="NZ_JBHLZE010000001.1"/>
</dbReference>
<evidence type="ECO:0000256" key="10">
    <source>
        <dbReference type="RuleBase" id="RU003884"/>
    </source>
</evidence>
<evidence type="ECO:0000256" key="4">
    <source>
        <dbReference type="ARBA" id="ARBA00022452"/>
    </source>
</evidence>
<dbReference type="Pfam" id="PF00577">
    <property type="entry name" value="Usher"/>
    <property type="match status" value="1"/>
</dbReference>
<dbReference type="InterPro" id="IPR025949">
    <property type="entry name" value="PapC-like_C"/>
</dbReference>
<reference evidence="14 15" key="1">
    <citation type="submission" date="2018-06" db="EMBL/GenBank/DDBJ databases">
        <authorList>
            <consortium name="Pathogen Informatics"/>
            <person name="Doyle S."/>
        </authorList>
    </citation>
    <scope>NUCLEOTIDE SEQUENCE [LARGE SCALE GENOMIC DNA]</scope>
    <source>
        <strain evidence="14 15">NCTC12026</strain>
    </source>
</reference>
<dbReference type="Gene3D" id="2.60.40.3110">
    <property type="match status" value="1"/>
</dbReference>
<dbReference type="InterPro" id="IPR037224">
    <property type="entry name" value="PapC_N_sf"/>
</dbReference>
<feature type="signal peptide" evidence="11">
    <location>
        <begin position="1"/>
        <end position="24"/>
    </location>
</feature>
<comment type="subcellular location">
    <subcellularLocation>
        <location evidence="1 10">Cell outer membrane</location>
        <topology evidence="1 10">Multi-pass membrane protein</topology>
    </subcellularLocation>
</comment>
<dbReference type="Pfam" id="PF13954">
    <property type="entry name" value="PapC_N"/>
    <property type="match status" value="1"/>
</dbReference>
<evidence type="ECO:0000256" key="11">
    <source>
        <dbReference type="SAM" id="SignalP"/>
    </source>
</evidence>
<dbReference type="FunFam" id="2.60.40.3110:FF:000001">
    <property type="entry name" value="Putative fimbrial outer membrane usher"/>
    <property type="match status" value="1"/>
</dbReference>
<dbReference type="InterPro" id="IPR043142">
    <property type="entry name" value="PapC-like_C_sf"/>
</dbReference>
<dbReference type="SUPFAM" id="SSF141729">
    <property type="entry name" value="FimD N-terminal domain-like"/>
    <property type="match status" value="1"/>
</dbReference>
<keyword evidence="9 10" id="KW-0998">Cell outer membrane</keyword>
<keyword evidence="4" id="KW-1134">Transmembrane beta strand</keyword>
<protein>
    <submittedName>
        <fullName evidence="14">Outer membrane usher protein fimD</fullName>
    </submittedName>
</protein>
<evidence type="ECO:0000256" key="8">
    <source>
        <dbReference type="ARBA" id="ARBA00023136"/>
    </source>
</evidence>
<feature type="chain" id="PRO_5016748259" evidence="11">
    <location>
        <begin position="25"/>
        <end position="844"/>
    </location>
</feature>
<feature type="domain" description="PapC N-terminal" evidence="13">
    <location>
        <begin position="41"/>
        <end position="181"/>
    </location>
</feature>
<keyword evidence="6 10" id="KW-0812">Transmembrane</keyword>
<feature type="domain" description="PapC-like C-terminal" evidence="12">
    <location>
        <begin position="765"/>
        <end position="828"/>
    </location>
</feature>
<sequence length="844" mass="94569">MKNLPMECYFLVLFYSCSMTISYAENNFNNDKSQSYEDDSYFESDFLEGINKDNIDLSQFDNNQQLEGNYFVYIYINNDFMTAKKIMFKKESDNKLRPCFSADDLRSFGIKLKQFPALQREINHCINLATIPDAKSDFNFKTQRLYLSIPQIALEKTPRGFIDLANIDNGINATFLNYSYSGSKNYSRKHQGTATANYANLRPGVNLGAWRLRNYSTWTHSDNNVNQWDTVYTYASRNINSIKSQLTLGDGVSPAMVFDTVPFRGIQLSTDDDMYPESLRGYAPTVRGIARSNAQLTIRQNGYIIYQTEVPAGAFEINDLYPTGSSGDLYVTIKETDGSEQHLVVPFASLPILQREGYLFYSATSGQYRSYDTHVDKTHFTQLSLIYGLSHGVTAYGGLQYADHYNAQSFGFGKNLGDFGALSLDITYANASLNDNSSHQGQSYRFRYNKNLNDIGTNIALAGYRYSTDGYYSLSETLNSYRDTYYFPEIERKRNRAETTVSQNLGDSYGAISGSYINEDYWNSHRKTQSASFSYNNSWNAINYSANYTYNKNRDYFSSTDSGTRGKINHLLSLSINIPFNFFDSTAYININTTNNNRSSSSSNIGISASQLNNRLNWSMQQGLINENHQSTGNINASYKGQMGMASGGSSYSKDDYNFYYGVNGSLVAHSGGLVLGQQLGETAALIEIPETPNVSILNNAGVSTNQQGYALVPYVSPYHKNTLSIDVSALPDNTEIELTSRTVIPSRGALVKTQFNANLGYRAFMTLTMENGHPVPFGAQAVFADNNLIDSIVDDKGKVYLSGLSEQGEFDIQFNNQFLCHVKYDLTGLSDYLGLYKTAATCQ</sequence>
<name>A0A379G0K6_9GAMM</name>
<keyword evidence="5 10" id="KW-1029">Fimbrium biogenesis</keyword>
<evidence type="ECO:0000256" key="9">
    <source>
        <dbReference type="ARBA" id="ARBA00023237"/>
    </source>
</evidence>
<gene>
    <name evidence="14" type="primary">fimD_5</name>
    <name evidence="14" type="ORF">NCTC12026_00482</name>
</gene>
<keyword evidence="7 11" id="KW-0732">Signal</keyword>
<keyword evidence="8 10" id="KW-0472">Membrane</keyword>
<dbReference type="InterPro" id="IPR042186">
    <property type="entry name" value="FimD_plug_dom"/>
</dbReference>
<dbReference type="AlphaFoldDB" id="A0A379G0K6"/>
<keyword evidence="3 10" id="KW-0813">Transport</keyword>
<evidence type="ECO:0000256" key="3">
    <source>
        <dbReference type="ARBA" id="ARBA00022448"/>
    </source>
</evidence>
<organism evidence="14 15">
    <name type="scientific">Providencia rustigianii</name>
    <dbReference type="NCBI Taxonomy" id="158850"/>
    <lineage>
        <taxon>Bacteria</taxon>
        <taxon>Pseudomonadati</taxon>
        <taxon>Pseudomonadota</taxon>
        <taxon>Gammaproteobacteria</taxon>
        <taxon>Enterobacterales</taxon>
        <taxon>Morganellaceae</taxon>
        <taxon>Providencia</taxon>
    </lineage>
</organism>
<dbReference type="GO" id="GO:0009297">
    <property type="term" value="P:pilus assembly"/>
    <property type="evidence" value="ECO:0007669"/>
    <property type="project" value="InterPro"/>
</dbReference>
<dbReference type="InterPro" id="IPR025885">
    <property type="entry name" value="PapC_N"/>
</dbReference>